<dbReference type="GO" id="GO:0003677">
    <property type="term" value="F:DNA binding"/>
    <property type="evidence" value="ECO:0007669"/>
    <property type="project" value="UniProtKB-KW"/>
</dbReference>
<dbReference type="SUPFAM" id="SSF57701">
    <property type="entry name" value="Zn2/Cys6 DNA-binding domain"/>
    <property type="match status" value="1"/>
</dbReference>
<dbReference type="PROSITE" id="PS50048">
    <property type="entry name" value="ZN2_CY6_FUNGAL_2"/>
    <property type="match status" value="1"/>
</dbReference>
<dbReference type="OrthoDB" id="5069333at2759"/>
<dbReference type="AlphaFoldDB" id="A0A1G4JHR4"/>
<evidence type="ECO:0000256" key="3">
    <source>
        <dbReference type="ARBA" id="ARBA00023125"/>
    </source>
</evidence>
<dbReference type="Gene3D" id="4.10.240.10">
    <property type="entry name" value="Zn(2)-C6 fungal-type DNA-binding domain"/>
    <property type="match status" value="1"/>
</dbReference>
<dbReference type="SMART" id="SM00066">
    <property type="entry name" value="GAL4"/>
    <property type="match status" value="1"/>
</dbReference>
<dbReference type="PROSITE" id="PS00463">
    <property type="entry name" value="ZN2_CY6_FUNGAL_1"/>
    <property type="match status" value="1"/>
</dbReference>
<dbReference type="GO" id="GO:0005634">
    <property type="term" value="C:nucleus"/>
    <property type="evidence" value="ECO:0007669"/>
    <property type="project" value="UniProtKB-SubCell"/>
</dbReference>
<dbReference type="InterPro" id="IPR050987">
    <property type="entry name" value="AtrR-like"/>
</dbReference>
<evidence type="ECO:0000256" key="1">
    <source>
        <dbReference type="ARBA" id="ARBA00004123"/>
    </source>
</evidence>
<keyword evidence="7" id="KW-1185">Reference proteome</keyword>
<name>A0A1G4JHR4_9SACH</name>
<sequence>MRPHMQQSSMNLPKSSRISHVCDACRQRKLKCNKEKPSCSRCAKLGLQCVYTPYRKKNHEATAVKTLESEIQYLRAQLAATASISRSTSASPSTSWPATCGSAGSGEGSAKEHVIDWDALVTPVYIDGVWRSHYAPFTDLALFARDPLLTGRVAELFEQEIASPKTTNLSLHDDLFTTILSILPNPQILSEARTAFATTIYPSYPFIDLEVFNQFFDKIVSKSPSLGDGPESPSLLLLTLSALCLTKHLTIDPDVLLQWADSLHVSRAVSETNLACLLYLKLCYRPGGPSLTPGGTLSECIRKMALEMGLYSSSGHLVNRRVRQHLWMACVVLSEPNTFDEYHLVQFGRGQLSQDTPLSHLYEVSTRVSKVWKCAMTASGELDDALLALCHYNDAKVTATQARRCTDLRVAGLKFNLLTMQFLQDEKSLTTNEDAVRETRRAFDDACHLLSVCSVEMEMAYPYLAAASFLIKTVGAYALGMCPRLLAKSRHLEAQELSNEFERVVQTWSPTFEWCQKIRHVLKVVTDGASQSSSLFSGGHAQQQLSNNALEVDPIKLLEEALPPATQQLPQPIIDPNDLSPSLSSDSVDSYLGDSFAELEGPWRLISSESVSTSSTDGGAHDFDFDYFLKYQLNPSSSIHTLYN</sequence>
<protein>
    <submittedName>
        <fullName evidence="6">LADA_0F00342g1_1</fullName>
    </submittedName>
</protein>
<proteinExistence type="predicted"/>
<dbReference type="STRING" id="1266660.A0A1G4JHR4"/>
<gene>
    <name evidence="6" type="ORF">LADA_0F00342G</name>
</gene>
<dbReference type="PRINTS" id="PR00755">
    <property type="entry name" value="AFLATOXINBRP"/>
</dbReference>
<accession>A0A1G4JHR4</accession>
<dbReference type="InterPro" id="IPR001138">
    <property type="entry name" value="Zn2Cys6_DnaBD"/>
</dbReference>
<comment type="subcellular location">
    <subcellularLocation>
        <location evidence="1">Nucleus</location>
    </subcellularLocation>
</comment>
<evidence type="ECO:0000313" key="6">
    <source>
        <dbReference type="EMBL" id="SCU89888.1"/>
    </source>
</evidence>
<dbReference type="PANTHER" id="PTHR46910:SF3">
    <property type="entry name" value="HALOTOLERANCE PROTEIN 9-RELATED"/>
    <property type="match status" value="1"/>
</dbReference>
<dbReference type="Pfam" id="PF00172">
    <property type="entry name" value="Zn_clus"/>
    <property type="match status" value="1"/>
</dbReference>
<evidence type="ECO:0000259" key="5">
    <source>
        <dbReference type="PROSITE" id="PS50048"/>
    </source>
</evidence>
<keyword evidence="4" id="KW-0539">Nucleus</keyword>
<evidence type="ECO:0000256" key="2">
    <source>
        <dbReference type="ARBA" id="ARBA00022723"/>
    </source>
</evidence>
<evidence type="ECO:0000256" key="4">
    <source>
        <dbReference type="ARBA" id="ARBA00023242"/>
    </source>
</evidence>
<evidence type="ECO:0000313" key="7">
    <source>
        <dbReference type="Proteomes" id="UP000190274"/>
    </source>
</evidence>
<dbReference type="CDD" id="cd00067">
    <property type="entry name" value="GAL4"/>
    <property type="match status" value="1"/>
</dbReference>
<keyword evidence="3" id="KW-0238">DNA-binding</keyword>
<keyword evidence="2" id="KW-0479">Metal-binding</keyword>
<dbReference type="EMBL" id="LT598458">
    <property type="protein sequence ID" value="SCU89888.1"/>
    <property type="molecule type" value="Genomic_DNA"/>
</dbReference>
<organism evidence="6 7">
    <name type="scientific">Lachancea dasiensis</name>
    <dbReference type="NCBI Taxonomy" id="1072105"/>
    <lineage>
        <taxon>Eukaryota</taxon>
        <taxon>Fungi</taxon>
        <taxon>Dikarya</taxon>
        <taxon>Ascomycota</taxon>
        <taxon>Saccharomycotina</taxon>
        <taxon>Saccharomycetes</taxon>
        <taxon>Saccharomycetales</taxon>
        <taxon>Saccharomycetaceae</taxon>
        <taxon>Lachancea</taxon>
    </lineage>
</organism>
<dbReference type="GO" id="GO:0000981">
    <property type="term" value="F:DNA-binding transcription factor activity, RNA polymerase II-specific"/>
    <property type="evidence" value="ECO:0007669"/>
    <property type="project" value="InterPro"/>
</dbReference>
<feature type="domain" description="Zn(2)-C6 fungal-type" evidence="5">
    <location>
        <begin position="21"/>
        <end position="51"/>
    </location>
</feature>
<dbReference type="GO" id="GO:0008270">
    <property type="term" value="F:zinc ion binding"/>
    <property type="evidence" value="ECO:0007669"/>
    <property type="project" value="InterPro"/>
</dbReference>
<dbReference type="Proteomes" id="UP000190274">
    <property type="component" value="Chromosome F"/>
</dbReference>
<dbReference type="PANTHER" id="PTHR46910">
    <property type="entry name" value="TRANSCRIPTION FACTOR PDR1"/>
    <property type="match status" value="1"/>
</dbReference>
<dbReference type="GO" id="GO:0045944">
    <property type="term" value="P:positive regulation of transcription by RNA polymerase II"/>
    <property type="evidence" value="ECO:0007669"/>
    <property type="project" value="UniProtKB-ARBA"/>
</dbReference>
<dbReference type="InterPro" id="IPR036864">
    <property type="entry name" value="Zn2-C6_fun-type_DNA-bd_sf"/>
</dbReference>
<reference evidence="6 7" key="1">
    <citation type="submission" date="2016-03" db="EMBL/GenBank/DDBJ databases">
        <authorList>
            <person name="Devillers H."/>
        </authorList>
    </citation>
    <scope>NUCLEOTIDE SEQUENCE [LARGE SCALE GENOMIC DNA]</scope>
    <source>
        <strain evidence="6">CBS 10888</strain>
    </source>
</reference>